<dbReference type="Pfam" id="PF00043">
    <property type="entry name" value="GST_C"/>
    <property type="match status" value="1"/>
</dbReference>
<evidence type="ECO:0000313" key="4">
    <source>
        <dbReference type="Proteomes" id="UP000013232"/>
    </source>
</evidence>
<proteinExistence type="predicted"/>
<dbReference type="Proteomes" id="UP000013232">
    <property type="component" value="Unassembled WGS sequence"/>
</dbReference>
<dbReference type="SUPFAM" id="SSF52833">
    <property type="entry name" value="Thioredoxin-like"/>
    <property type="match status" value="1"/>
</dbReference>
<keyword evidence="3" id="KW-0808">Transferase</keyword>
<dbReference type="Gene3D" id="1.20.1050.10">
    <property type="match status" value="1"/>
</dbReference>
<comment type="caution">
    <text evidence="3">The sequence shown here is derived from an EMBL/GenBank/DDBJ whole genome shotgun (WGS) entry which is preliminary data.</text>
</comment>
<dbReference type="InterPro" id="IPR036282">
    <property type="entry name" value="Glutathione-S-Trfase_C_sf"/>
</dbReference>
<dbReference type="PROSITE" id="PS50404">
    <property type="entry name" value="GST_NTER"/>
    <property type="match status" value="1"/>
</dbReference>
<dbReference type="CDD" id="cd03051">
    <property type="entry name" value="GST_N_GTT2_like"/>
    <property type="match status" value="1"/>
</dbReference>
<evidence type="ECO:0000313" key="3">
    <source>
        <dbReference type="EMBL" id="ENO87288.1"/>
    </source>
</evidence>
<dbReference type="InterPro" id="IPR034345">
    <property type="entry name" value="Gtt2-like_N"/>
</dbReference>
<dbReference type="Gene3D" id="3.40.30.10">
    <property type="entry name" value="Glutaredoxin"/>
    <property type="match status" value="1"/>
</dbReference>
<dbReference type="InterPro" id="IPR010987">
    <property type="entry name" value="Glutathione-S-Trfase_C-like"/>
</dbReference>
<dbReference type="SFLD" id="SFLDS00019">
    <property type="entry name" value="Glutathione_Transferase_(cytos"/>
    <property type="match status" value="1"/>
</dbReference>
<dbReference type="RefSeq" id="WP_004338706.1">
    <property type="nucleotide sequence ID" value="NZ_AMXE01000040.1"/>
</dbReference>
<evidence type="ECO:0000259" key="1">
    <source>
        <dbReference type="PROSITE" id="PS50404"/>
    </source>
</evidence>
<dbReference type="GO" id="GO:0016740">
    <property type="term" value="F:transferase activity"/>
    <property type="evidence" value="ECO:0007669"/>
    <property type="project" value="UniProtKB-KW"/>
</dbReference>
<dbReference type="InterPro" id="IPR040079">
    <property type="entry name" value="Glutathione_S-Trfase"/>
</dbReference>
<dbReference type="PANTHER" id="PTHR44051">
    <property type="entry name" value="GLUTATHIONE S-TRANSFERASE-RELATED"/>
    <property type="match status" value="1"/>
</dbReference>
<dbReference type="STRING" id="1123367.GCA_000621305_02724"/>
<sequence length="206" mass="22719">MKLYHSIGPNPRLVKMFAAEKGIALELRDVDIIAGDNRLPAYLAINPTGTTPVLELDDGSHVAETAAICEFLEELQPRPALIGDTPARRAAARMWWRRVDLLVVQPMTAGFRGAEGLPLFKDRVVCLPQAADDLKRSARQGLDWFEEQVGDRPYIAGDAMTVADLLLFCFVEFGAQVGQGLAPAHRRLAHWRDRVAGRPSAGLPWL</sequence>
<gene>
    <name evidence="3" type="ORF">C666_11365</name>
</gene>
<organism evidence="3 4">
    <name type="scientific">Thauera linaloolentis (strain DSM 12138 / JCM 21573 / CCUG 41526 / CIP 105981 / IAM 15112 / NBRC 102519 / 47Lol)</name>
    <dbReference type="NCBI Taxonomy" id="1123367"/>
    <lineage>
        <taxon>Bacteria</taxon>
        <taxon>Pseudomonadati</taxon>
        <taxon>Pseudomonadota</taxon>
        <taxon>Betaproteobacteria</taxon>
        <taxon>Rhodocyclales</taxon>
        <taxon>Zoogloeaceae</taxon>
        <taxon>Thauera</taxon>
    </lineage>
</organism>
<dbReference type="InterPro" id="IPR036249">
    <property type="entry name" value="Thioredoxin-like_sf"/>
</dbReference>
<feature type="domain" description="GST C-terminal" evidence="2">
    <location>
        <begin position="85"/>
        <end position="206"/>
    </location>
</feature>
<dbReference type="AlphaFoldDB" id="N6YYS1"/>
<keyword evidence="4" id="KW-1185">Reference proteome</keyword>
<dbReference type="Pfam" id="PF13409">
    <property type="entry name" value="GST_N_2"/>
    <property type="match status" value="1"/>
</dbReference>
<feature type="domain" description="GST N-terminal" evidence="1">
    <location>
        <begin position="1"/>
        <end position="80"/>
    </location>
</feature>
<accession>N6YYS1</accession>
<dbReference type="PANTHER" id="PTHR44051:SF8">
    <property type="entry name" value="GLUTATHIONE S-TRANSFERASE GSTA"/>
    <property type="match status" value="1"/>
</dbReference>
<evidence type="ECO:0000259" key="2">
    <source>
        <dbReference type="PROSITE" id="PS50405"/>
    </source>
</evidence>
<dbReference type="SUPFAM" id="SSF47616">
    <property type="entry name" value="GST C-terminal domain-like"/>
    <property type="match status" value="1"/>
</dbReference>
<dbReference type="OrthoDB" id="9797500at2"/>
<dbReference type="SFLD" id="SFLDG00358">
    <property type="entry name" value="Main_(cytGST)"/>
    <property type="match status" value="1"/>
</dbReference>
<dbReference type="eggNOG" id="COG0625">
    <property type="taxonomic scope" value="Bacteria"/>
</dbReference>
<dbReference type="InterPro" id="IPR004046">
    <property type="entry name" value="GST_C"/>
</dbReference>
<dbReference type="EMBL" id="AMXE01000040">
    <property type="protein sequence ID" value="ENO87288.1"/>
    <property type="molecule type" value="Genomic_DNA"/>
</dbReference>
<dbReference type="InterPro" id="IPR004045">
    <property type="entry name" value="Glutathione_S-Trfase_N"/>
</dbReference>
<name>N6YYS1_THAL4</name>
<reference evidence="3 4" key="1">
    <citation type="submission" date="2012-09" db="EMBL/GenBank/DDBJ databases">
        <title>Draft Genome Sequences of 6 Strains from Genus Thauera.</title>
        <authorList>
            <person name="Liu B."/>
            <person name="Shapleigh J.P."/>
            <person name="Frostegard A.H."/>
        </authorList>
    </citation>
    <scope>NUCLEOTIDE SEQUENCE [LARGE SCALE GENOMIC DNA]</scope>
    <source>
        <strain evidence="4">47Lol / DSM 12138</strain>
    </source>
</reference>
<protein>
    <submittedName>
        <fullName evidence="3">Glutathione S-transferase</fullName>
    </submittedName>
</protein>
<dbReference type="PROSITE" id="PS50405">
    <property type="entry name" value="GST_CTER"/>
    <property type="match status" value="1"/>
</dbReference>